<evidence type="ECO:0000313" key="3">
    <source>
        <dbReference type="Proteomes" id="UP000094527"/>
    </source>
</evidence>
<reference evidence="2 3" key="1">
    <citation type="journal article" date="2016" name="Genome Biol. Evol.">
        <title>Gene Family Evolution Reflects Adaptation to Soil Environmental Stressors in the Genome of the Collembolan Orchesella cincta.</title>
        <authorList>
            <person name="Faddeeva-Vakhrusheva A."/>
            <person name="Derks M.F."/>
            <person name="Anvar S.Y."/>
            <person name="Agamennone V."/>
            <person name="Suring W."/>
            <person name="Smit S."/>
            <person name="van Straalen N.M."/>
            <person name="Roelofs D."/>
        </authorList>
    </citation>
    <scope>NUCLEOTIDE SEQUENCE [LARGE SCALE GENOMIC DNA]</scope>
    <source>
        <tissue evidence="2">Mixed pool</tissue>
    </source>
</reference>
<keyword evidence="2" id="KW-0675">Receptor</keyword>
<organism evidence="2 3">
    <name type="scientific">Orchesella cincta</name>
    <name type="common">Springtail</name>
    <name type="synonym">Podura cincta</name>
    <dbReference type="NCBI Taxonomy" id="48709"/>
    <lineage>
        <taxon>Eukaryota</taxon>
        <taxon>Metazoa</taxon>
        <taxon>Ecdysozoa</taxon>
        <taxon>Arthropoda</taxon>
        <taxon>Hexapoda</taxon>
        <taxon>Collembola</taxon>
        <taxon>Entomobryomorpha</taxon>
        <taxon>Entomobryoidea</taxon>
        <taxon>Orchesellidae</taxon>
        <taxon>Orchesellinae</taxon>
        <taxon>Orchesella</taxon>
    </lineage>
</organism>
<evidence type="ECO:0000256" key="1">
    <source>
        <dbReference type="SAM" id="SignalP"/>
    </source>
</evidence>
<keyword evidence="1" id="KW-0732">Signal</keyword>
<keyword evidence="3" id="KW-1185">Reference proteome</keyword>
<dbReference type="AlphaFoldDB" id="A0A1D2MHZ2"/>
<name>A0A1D2MHZ2_ORCCI</name>
<dbReference type="SUPFAM" id="SSF48726">
    <property type="entry name" value="Immunoglobulin"/>
    <property type="match status" value="1"/>
</dbReference>
<dbReference type="EMBL" id="LJIJ01001186">
    <property type="protein sequence ID" value="ODM92617.1"/>
    <property type="molecule type" value="Genomic_DNA"/>
</dbReference>
<dbReference type="InterPro" id="IPR036179">
    <property type="entry name" value="Ig-like_dom_sf"/>
</dbReference>
<proteinExistence type="predicted"/>
<accession>A0A1D2MHZ2</accession>
<protein>
    <submittedName>
        <fullName evidence="2">Fibroblast growth factor receptor-like 1</fullName>
    </submittedName>
</protein>
<feature type="non-terminal residue" evidence="2">
    <location>
        <position position="280"/>
    </location>
</feature>
<evidence type="ECO:0000313" key="2">
    <source>
        <dbReference type="EMBL" id="ODM92617.1"/>
    </source>
</evidence>
<sequence>MFIKFYFLALLYGVFGDNRPKITVTFGNGTTINIGHSALLNVSEDVVGPVKLICTAEHSITWKTKALSENMRNPSKLILEPSLLNDAIEPRYTQVTAIKSFGKLTKFHSALYICQPEGEGSFYNTAYLKLVVIPSDTPPEISLKFANGSVIYFNESSPMFHIPTDVGVPVELACTAHYPIFITLEGLKRDKITGQDNDDSQTKLQYSEPNHSMFKITFKQLLPSHSGIYLCANINGVGPQAKVYLNFTTPISSGTAERRKPNVGVYLLLLFLYFTSALLK</sequence>
<comment type="caution">
    <text evidence="2">The sequence shown here is derived from an EMBL/GenBank/DDBJ whole genome shotgun (WGS) entry which is preliminary data.</text>
</comment>
<dbReference type="Proteomes" id="UP000094527">
    <property type="component" value="Unassembled WGS sequence"/>
</dbReference>
<feature type="signal peptide" evidence="1">
    <location>
        <begin position="1"/>
        <end position="16"/>
    </location>
</feature>
<gene>
    <name evidence="2" type="ORF">Ocin01_14065</name>
</gene>
<feature type="chain" id="PRO_5008904060" evidence="1">
    <location>
        <begin position="17"/>
        <end position="280"/>
    </location>
</feature>